<organism evidence="1 2">
    <name type="scientific">Vreelandella aquamarina</name>
    <dbReference type="NCBI Taxonomy" id="77097"/>
    <lineage>
        <taxon>Bacteria</taxon>
        <taxon>Pseudomonadati</taxon>
        <taxon>Pseudomonadota</taxon>
        <taxon>Gammaproteobacteria</taxon>
        <taxon>Oceanospirillales</taxon>
        <taxon>Halomonadaceae</taxon>
        <taxon>Vreelandella</taxon>
    </lineage>
</organism>
<reference evidence="1 2" key="1">
    <citation type="submission" date="2017-10" db="EMBL/GenBank/DDBJ databases">
        <title>Coral associated bacteria.</title>
        <authorList>
            <person name="Wang X."/>
        </authorList>
    </citation>
    <scope>NUCLEOTIDE SEQUENCE [LARGE SCALE GENOMIC DNA]</scope>
    <source>
        <strain evidence="1 2">SCSIO 43005</strain>
    </source>
</reference>
<proteinExistence type="predicted"/>
<sequence>MPLFRVVSRTTWDQTQQQGFVPRCGNDHKNDCVHLNLEEAVLYTANKYFSHEEAPLVLEIDEPAVSHRLEWLPPNEEQPWQRPRAHIDNLPQSAILSARPLAYQAGSWHWPS</sequence>
<protein>
    <recommendedName>
        <fullName evidence="3">DUF952 domain-containing protein</fullName>
    </recommendedName>
</protein>
<dbReference type="SUPFAM" id="SSF56399">
    <property type="entry name" value="ADP-ribosylation"/>
    <property type="match status" value="1"/>
</dbReference>
<dbReference type="EMBL" id="CP024621">
    <property type="protein sequence ID" value="QHD48937.1"/>
    <property type="molecule type" value="Genomic_DNA"/>
</dbReference>
<gene>
    <name evidence="1" type="ORF">CTT34_04140</name>
</gene>
<dbReference type="InterPro" id="IPR009297">
    <property type="entry name" value="DUF952"/>
</dbReference>
<dbReference type="AlphaFoldDB" id="A0A857GK15"/>
<dbReference type="KEGG" id="hmd:CTT34_04140"/>
<dbReference type="OrthoDB" id="6169442at2"/>
<name>A0A857GK15_9GAMM</name>
<dbReference type="Pfam" id="PF06108">
    <property type="entry name" value="DUF952"/>
    <property type="match status" value="1"/>
</dbReference>
<accession>A0A857GK15</accession>
<evidence type="ECO:0008006" key="3">
    <source>
        <dbReference type="Google" id="ProtNLM"/>
    </source>
</evidence>
<dbReference type="Proteomes" id="UP000463949">
    <property type="component" value="Chromosome"/>
</dbReference>
<dbReference type="Gene3D" id="3.20.170.20">
    <property type="entry name" value="Protein of unknown function DUF952"/>
    <property type="match status" value="1"/>
</dbReference>
<dbReference type="RefSeq" id="WP_159341306.1">
    <property type="nucleotide sequence ID" value="NZ_CP024621.1"/>
</dbReference>
<evidence type="ECO:0000313" key="1">
    <source>
        <dbReference type="EMBL" id="QHD48937.1"/>
    </source>
</evidence>
<evidence type="ECO:0000313" key="2">
    <source>
        <dbReference type="Proteomes" id="UP000463949"/>
    </source>
</evidence>